<evidence type="ECO:0000256" key="2">
    <source>
        <dbReference type="ARBA" id="ARBA00022517"/>
    </source>
</evidence>
<evidence type="ECO:0000313" key="6">
    <source>
        <dbReference type="EMBL" id="PWN56778.1"/>
    </source>
</evidence>
<dbReference type="HAMAP" id="MF_01077">
    <property type="entry name" value="RimP"/>
    <property type="match status" value="1"/>
</dbReference>
<feature type="domain" description="Ribosome maturation factor RimP N-terminal" evidence="4">
    <location>
        <begin position="15"/>
        <end position="87"/>
    </location>
</feature>
<dbReference type="CDD" id="cd01734">
    <property type="entry name" value="YlxS_C"/>
    <property type="match status" value="1"/>
</dbReference>
<dbReference type="GO" id="GO:0000028">
    <property type="term" value="P:ribosomal small subunit assembly"/>
    <property type="evidence" value="ECO:0007669"/>
    <property type="project" value="TreeGrafter"/>
</dbReference>
<dbReference type="InterPro" id="IPR035956">
    <property type="entry name" value="RimP_N_sf"/>
</dbReference>
<dbReference type="Gene3D" id="3.30.300.70">
    <property type="entry name" value="RimP-like superfamily, N-terminal"/>
    <property type="match status" value="1"/>
</dbReference>
<dbReference type="InterPro" id="IPR028989">
    <property type="entry name" value="RimP_N"/>
</dbReference>
<evidence type="ECO:0000313" key="7">
    <source>
        <dbReference type="Proteomes" id="UP000251800"/>
    </source>
</evidence>
<comment type="subcellular location">
    <subcellularLocation>
        <location evidence="3">Cytoplasm</location>
    </subcellularLocation>
</comment>
<dbReference type="Pfam" id="PF02576">
    <property type="entry name" value="RimP_N"/>
    <property type="match status" value="1"/>
</dbReference>
<name>A0A363UMW5_9GAMM</name>
<dbReference type="InterPro" id="IPR036847">
    <property type="entry name" value="RimP_C_sf"/>
</dbReference>
<reference evidence="6 7" key="1">
    <citation type="submission" date="2018-05" db="EMBL/GenBank/DDBJ databases">
        <title>Abyssibacter profundi OUC007T gen. nov., sp. nov, a marine bacterium isolated from seawater of the Mariana Trench.</title>
        <authorList>
            <person name="Zhou S."/>
        </authorList>
    </citation>
    <scope>NUCLEOTIDE SEQUENCE [LARGE SCALE GENOMIC DNA]</scope>
    <source>
        <strain evidence="6 7">OUC007</strain>
    </source>
</reference>
<dbReference type="OrthoDB" id="9805006at2"/>
<dbReference type="GO" id="GO:0005829">
    <property type="term" value="C:cytosol"/>
    <property type="evidence" value="ECO:0007669"/>
    <property type="project" value="TreeGrafter"/>
</dbReference>
<comment type="similarity">
    <text evidence="3">Belongs to the RimP family.</text>
</comment>
<dbReference type="Proteomes" id="UP000251800">
    <property type="component" value="Unassembled WGS sequence"/>
</dbReference>
<keyword evidence="7" id="KW-1185">Reference proteome</keyword>
<evidence type="ECO:0000259" key="5">
    <source>
        <dbReference type="Pfam" id="PF17384"/>
    </source>
</evidence>
<comment type="caution">
    <text evidence="6">The sequence shown here is derived from an EMBL/GenBank/DDBJ whole genome shotgun (WGS) entry which is preliminary data.</text>
</comment>
<dbReference type="FunFam" id="3.30.300.70:FF:000001">
    <property type="entry name" value="Ribosome maturation factor RimP"/>
    <property type="match status" value="1"/>
</dbReference>
<gene>
    <name evidence="3" type="primary">rimP</name>
    <name evidence="6" type="ORF">DEH80_04955</name>
</gene>
<accession>A0A363UMW5</accession>
<dbReference type="InterPro" id="IPR028998">
    <property type="entry name" value="RimP_C"/>
</dbReference>
<dbReference type="Pfam" id="PF17384">
    <property type="entry name" value="DUF150_C"/>
    <property type="match status" value="1"/>
</dbReference>
<dbReference type="EMBL" id="QEQK01000004">
    <property type="protein sequence ID" value="PWN56778.1"/>
    <property type="molecule type" value="Genomic_DNA"/>
</dbReference>
<sequence length="155" mass="17513">MLEDLKALQRDLTALIEPVVESLGYELVWLQLAGGDGEQILRLYIDHADGIGLGDCERVSREVSALMDVEDPISGHYTLEVSSPGLDRPLVKPQHFDAFVGWEIKLRLVDSIEGRKRFRGQLMARDDETIEMTVDGELHRFALRDIDTARLVPEE</sequence>
<dbReference type="AlphaFoldDB" id="A0A363UMW5"/>
<evidence type="ECO:0000256" key="1">
    <source>
        <dbReference type="ARBA" id="ARBA00022490"/>
    </source>
</evidence>
<keyword evidence="2 3" id="KW-0690">Ribosome biogenesis</keyword>
<dbReference type="SUPFAM" id="SSF74942">
    <property type="entry name" value="YhbC-like, C-terminal domain"/>
    <property type="match status" value="1"/>
</dbReference>
<dbReference type="NCBIfam" id="NF000927">
    <property type="entry name" value="PRK00092.1-1"/>
    <property type="match status" value="1"/>
</dbReference>
<dbReference type="PANTHER" id="PTHR33867:SF1">
    <property type="entry name" value="RIBOSOME MATURATION FACTOR RIMP"/>
    <property type="match status" value="1"/>
</dbReference>
<evidence type="ECO:0000256" key="3">
    <source>
        <dbReference type="HAMAP-Rule" id="MF_01077"/>
    </source>
</evidence>
<dbReference type="PANTHER" id="PTHR33867">
    <property type="entry name" value="RIBOSOME MATURATION FACTOR RIMP"/>
    <property type="match status" value="1"/>
</dbReference>
<dbReference type="SUPFAM" id="SSF75420">
    <property type="entry name" value="YhbC-like, N-terminal domain"/>
    <property type="match status" value="1"/>
</dbReference>
<dbReference type="InterPro" id="IPR003728">
    <property type="entry name" value="Ribosome_maturation_RimP"/>
</dbReference>
<feature type="domain" description="Ribosome maturation factor RimP C-terminal" evidence="5">
    <location>
        <begin position="90"/>
        <end position="154"/>
    </location>
</feature>
<dbReference type="Gene3D" id="2.30.30.180">
    <property type="entry name" value="Ribosome maturation factor RimP, C-terminal domain"/>
    <property type="match status" value="1"/>
</dbReference>
<protein>
    <recommendedName>
        <fullName evidence="3">Ribosome maturation factor RimP</fullName>
    </recommendedName>
</protein>
<evidence type="ECO:0000259" key="4">
    <source>
        <dbReference type="Pfam" id="PF02576"/>
    </source>
</evidence>
<keyword evidence="1 3" id="KW-0963">Cytoplasm</keyword>
<dbReference type="GO" id="GO:0006412">
    <property type="term" value="P:translation"/>
    <property type="evidence" value="ECO:0007669"/>
    <property type="project" value="TreeGrafter"/>
</dbReference>
<comment type="function">
    <text evidence="3">Required for maturation of 30S ribosomal subunits.</text>
</comment>
<organism evidence="6 7">
    <name type="scientific">Abyssibacter profundi</name>
    <dbReference type="NCBI Taxonomy" id="2182787"/>
    <lineage>
        <taxon>Bacteria</taxon>
        <taxon>Pseudomonadati</taxon>
        <taxon>Pseudomonadota</taxon>
        <taxon>Gammaproteobacteria</taxon>
        <taxon>Chromatiales</taxon>
        <taxon>Oceanococcaceae</taxon>
        <taxon>Abyssibacter</taxon>
    </lineage>
</organism>
<proteinExistence type="inferred from homology"/>